<sequence length="186" mass="21361">MKGTLGATWGLSPRVTHWFYTAVVQPMVLYGSLVWWTCTTKQWCRAKLNHIQRLACFAITGAFKTTPTAARETALQLPPLHIIAEGEAGRASMRLRCAGQWQRSSDRRGHGRIWAHLRNQDEVFQMCSDNMQVRYVFDHKYKVEVPSRDEWASNKTALLHSKELIWFTDGDGSILSQLYRVIIIIP</sequence>
<proteinExistence type="predicted"/>
<accession>A0ABQ9J8Q4</accession>
<dbReference type="Proteomes" id="UP001162164">
    <property type="component" value="Unassembled WGS sequence"/>
</dbReference>
<keyword evidence="1" id="KW-1133">Transmembrane helix</keyword>
<reference evidence="2" key="1">
    <citation type="journal article" date="2023" name="Insect Mol. Biol.">
        <title>Genome sequencing provides insights into the evolution of gene families encoding plant cell wall-degrading enzymes in longhorned beetles.</title>
        <authorList>
            <person name="Shin N.R."/>
            <person name="Okamura Y."/>
            <person name="Kirsch R."/>
            <person name="Pauchet Y."/>
        </authorList>
    </citation>
    <scope>NUCLEOTIDE SEQUENCE</scope>
    <source>
        <strain evidence="2">MMC_N1</strain>
    </source>
</reference>
<keyword evidence="1" id="KW-0812">Transmembrane</keyword>
<comment type="caution">
    <text evidence="2">The sequence shown here is derived from an EMBL/GenBank/DDBJ whole genome shotgun (WGS) entry which is preliminary data.</text>
</comment>
<keyword evidence="3" id="KW-1185">Reference proteome</keyword>
<evidence type="ECO:0000313" key="2">
    <source>
        <dbReference type="EMBL" id="KAJ8973852.1"/>
    </source>
</evidence>
<dbReference type="EMBL" id="JAPWTJ010001096">
    <property type="protein sequence ID" value="KAJ8973852.1"/>
    <property type="molecule type" value="Genomic_DNA"/>
</dbReference>
<gene>
    <name evidence="2" type="ORF">NQ317_016407</name>
</gene>
<feature type="transmembrane region" description="Helical" evidence="1">
    <location>
        <begin position="18"/>
        <end position="38"/>
    </location>
</feature>
<evidence type="ECO:0000313" key="3">
    <source>
        <dbReference type="Proteomes" id="UP001162164"/>
    </source>
</evidence>
<evidence type="ECO:0000256" key="1">
    <source>
        <dbReference type="SAM" id="Phobius"/>
    </source>
</evidence>
<name>A0ABQ9J8Q4_9CUCU</name>
<organism evidence="2 3">
    <name type="scientific">Molorchus minor</name>
    <dbReference type="NCBI Taxonomy" id="1323400"/>
    <lineage>
        <taxon>Eukaryota</taxon>
        <taxon>Metazoa</taxon>
        <taxon>Ecdysozoa</taxon>
        <taxon>Arthropoda</taxon>
        <taxon>Hexapoda</taxon>
        <taxon>Insecta</taxon>
        <taxon>Pterygota</taxon>
        <taxon>Neoptera</taxon>
        <taxon>Endopterygota</taxon>
        <taxon>Coleoptera</taxon>
        <taxon>Polyphaga</taxon>
        <taxon>Cucujiformia</taxon>
        <taxon>Chrysomeloidea</taxon>
        <taxon>Cerambycidae</taxon>
        <taxon>Lamiinae</taxon>
        <taxon>Monochamini</taxon>
        <taxon>Molorchus</taxon>
    </lineage>
</organism>
<protein>
    <submittedName>
        <fullName evidence="2">Uncharacterized protein</fullName>
    </submittedName>
</protein>
<keyword evidence="1" id="KW-0472">Membrane</keyword>